<sequence length="166" mass="18717">MIRRIENDKVTSRGLRNSKRLPGNKPCLDVARSLRPSNESDRPPAQPLTLDIRGVQLARGRGKRTDPTSTSNIVHIWYIRRRSDMHSILPVPSLGNMVLRARLWERSPSFREEHSTLLFASSVQCFPSISHRANGTYTGSENRLHVSGPIDAGVTRWRSRGAGARR</sequence>
<reference evidence="2 3" key="1">
    <citation type="submission" date="2016-04" db="EMBL/GenBank/DDBJ databases">
        <title>A degradative enzymes factory behind the ericoid mycorrhizal symbiosis.</title>
        <authorList>
            <consortium name="DOE Joint Genome Institute"/>
            <person name="Martino E."/>
            <person name="Morin E."/>
            <person name="Grelet G."/>
            <person name="Kuo A."/>
            <person name="Kohler A."/>
            <person name="Daghino S."/>
            <person name="Barry K."/>
            <person name="Choi C."/>
            <person name="Cichocki N."/>
            <person name="Clum A."/>
            <person name="Copeland A."/>
            <person name="Hainaut M."/>
            <person name="Haridas S."/>
            <person name="Labutti K."/>
            <person name="Lindquist E."/>
            <person name="Lipzen A."/>
            <person name="Khouja H.-R."/>
            <person name="Murat C."/>
            <person name="Ohm R."/>
            <person name="Olson A."/>
            <person name="Spatafora J."/>
            <person name="Veneault-Fourrey C."/>
            <person name="Henrissat B."/>
            <person name="Grigoriev I."/>
            <person name="Martin F."/>
            <person name="Perotto S."/>
        </authorList>
    </citation>
    <scope>NUCLEOTIDE SEQUENCE [LARGE SCALE GENOMIC DNA]</scope>
    <source>
        <strain evidence="2 3">F</strain>
    </source>
</reference>
<protein>
    <submittedName>
        <fullName evidence="2">Uncharacterized protein</fullName>
    </submittedName>
</protein>
<proteinExistence type="predicted"/>
<organism evidence="2 3">
    <name type="scientific">Hyaloscypha variabilis (strain UAMH 11265 / GT02V1 / F)</name>
    <name type="common">Meliniomyces variabilis</name>
    <dbReference type="NCBI Taxonomy" id="1149755"/>
    <lineage>
        <taxon>Eukaryota</taxon>
        <taxon>Fungi</taxon>
        <taxon>Dikarya</taxon>
        <taxon>Ascomycota</taxon>
        <taxon>Pezizomycotina</taxon>
        <taxon>Leotiomycetes</taxon>
        <taxon>Helotiales</taxon>
        <taxon>Hyaloscyphaceae</taxon>
        <taxon>Hyaloscypha</taxon>
        <taxon>Hyaloscypha variabilis</taxon>
    </lineage>
</organism>
<evidence type="ECO:0000256" key="1">
    <source>
        <dbReference type="SAM" id="MobiDB-lite"/>
    </source>
</evidence>
<dbReference type="OrthoDB" id="10498536at2759"/>
<keyword evidence="3" id="KW-1185">Reference proteome</keyword>
<dbReference type="AlphaFoldDB" id="A0A2J6QSQ9"/>
<evidence type="ECO:0000313" key="3">
    <source>
        <dbReference type="Proteomes" id="UP000235786"/>
    </source>
</evidence>
<feature type="compositionally biased region" description="Basic and acidic residues" evidence="1">
    <location>
        <begin position="1"/>
        <end position="11"/>
    </location>
</feature>
<accession>A0A2J6QSQ9</accession>
<evidence type="ECO:0000313" key="2">
    <source>
        <dbReference type="EMBL" id="PMD29270.1"/>
    </source>
</evidence>
<dbReference type="EMBL" id="KZ613976">
    <property type="protein sequence ID" value="PMD29270.1"/>
    <property type="molecule type" value="Genomic_DNA"/>
</dbReference>
<dbReference type="Proteomes" id="UP000235786">
    <property type="component" value="Unassembled WGS sequence"/>
</dbReference>
<gene>
    <name evidence="2" type="ORF">L207DRAFT_521097</name>
</gene>
<feature type="region of interest" description="Disordered" evidence="1">
    <location>
        <begin position="1"/>
        <end position="47"/>
    </location>
</feature>
<name>A0A2J6QSQ9_HYAVF</name>